<keyword evidence="2" id="KW-1185">Reference proteome</keyword>
<protein>
    <submittedName>
        <fullName evidence="1">LADA_0D05182g1_1</fullName>
    </submittedName>
</protein>
<gene>
    <name evidence="1" type="ORF">LADA_0D05182G</name>
</gene>
<name>A0A1G4J5B8_9SACH</name>
<evidence type="ECO:0000313" key="1">
    <source>
        <dbReference type="EMBL" id="SCU85004.1"/>
    </source>
</evidence>
<proteinExistence type="predicted"/>
<evidence type="ECO:0000313" key="2">
    <source>
        <dbReference type="Proteomes" id="UP000190274"/>
    </source>
</evidence>
<dbReference type="Proteomes" id="UP000190274">
    <property type="component" value="Chromosome D"/>
</dbReference>
<reference evidence="1 2" key="1">
    <citation type="submission" date="2016-03" db="EMBL/GenBank/DDBJ databases">
        <authorList>
            <person name="Devillers H."/>
        </authorList>
    </citation>
    <scope>NUCLEOTIDE SEQUENCE [LARGE SCALE GENOMIC DNA]</scope>
    <source>
        <strain evidence="1">CBS 10888</strain>
    </source>
</reference>
<accession>A0A1G4J5B8</accession>
<sequence>MLGVLIKECGRLRSAKSWLCLALRKQNRRLLVTSENRLKARWLGIRRDYLRWDKVENNKWLVETKIFKVRGFLNSKPRKSYLLAFQVKVSKVAILKRLKRATAVGTCSSPSLVESVANQHVALTEYLETLTTSFEYNTPATHVKARVFRAQSRA</sequence>
<dbReference type="AlphaFoldDB" id="A0A1G4J5B8"/>
<dbReference type="EMBL" id="LT598454">
    <property type="protein sequence ID" value="SCU85004.1"/>
    <property type="molecule type" value="Genomic_DNA"/>
</dbReference>
<organism evidence="1 2">
    <name type="scientific">Lachancea dasiensis</name>
    <dbReference type="NCBI Taxonomy" id="1072105"/>
    <lineage>
        <taxon>Eukaryota</taxon>
        <taxon>Fungi</taxon>
        <taxon>Dikarya</taxon>
        <taxon>Ascomycota</taxon>
        <taxon>Saccharomycotina</taxon>
        <taxon>Saccharomycetes</taxon>
        <taxon>Saccharomycetales</taxon>
        <taxon>Saccharomycetaceae</taxon>
        <taxon>Lachancea</taxon>
    </lineage>
</organism>